<dbReference type="SUPFAM" id="SSF53056">
    <property type="entry name" value="beta-carbonic anhydrase, cab"/>
    <property type="match status" value="1"/>
</dbReference>
<dbReference type="Proteomes" id="UP001500238">
    <property type="component" value="Unassembled WGS sequence"/>
</dbReference>
<evidence type="ECO:0000313" key="10">
    <source>
        <dbReference type="Proteomes" id="UP001500238"/>
    </source>
</evidence>
<dbReference type="InterPro" id="IPR045066">
    <property type="entry name" value="Beta_CA_cladeB"/>
</dbReference>
<evidence type="ECO:0000256" key="2">
    <source>
        <dbReference type="ARBA" id="ARBA00006217"/>
    </source>
</evidence>
<evidence type="ECO:0000313" key="9">
    <source>
        <dbReference type="EMBL" id="GAA0676962.1"/>
    </source>
</evidence>
<dbReference type="Pfam" id="PF00484">
    <property type="entry name" value="Pro_CA"/>
    <property type="match status" value="1"/>
</dbReference>
<dbReference type="InterPro" id="IPR036874">
    <property type="entry name" value="Carbonic_anhydrase_sf"/>
</dbReference>
<dbReference type="SMART" id="SM00947">
    <property type="entry name" value="Pro_CA"/>
    <property type="match status" value="1"/>
</dbReference>
<comment type="catalytic activity">
    <reaction evidence="7 8">
        <text>hydrogencarbonate + H(+) = CO2 + H2O</text>
        <dbReference type="Rhea" id="RHEA:10748"/>
        <dbReference type="ChEBI" id="CHEBI:15377"/>
        <dbReference type="ChEBI" id="CHEBI:15378"/>
        <dbReference type="ChEBI" id="CHEBI:16526"/>
        <dbReference type="ChEBI" id="CHEBI:17544"/>
        <dbReference type="EC" id="4.2.1.1"/>
    </reaction>
</comment>
<evidence type="ECO:0000256" key="3">
    <source>
        <dbReference type="ARBA" id="ARBA00012925"/>
    </source>
</evidence>
<evidence type="ECO:0000256" key="7">
    <source>
        <dbReference type="ARBA" id="ARBA00048348"/>
    </source>
</evidence>
<name>A0ABN1I040_9SPHN</name>
<comment type="similarity">
    <text evidence="2 8">Belongs to the beta-class carbonic anhydrase family.</text>
</comment>
<evidence type="ECO:0000256" key="4">
    <source>
        <dbReference type="ARBA" id="ARBA00022723"/>
    </source>
</evidence>
<comment type="caution">
    <text evidence="9">The sequence shown here is derived from an EMBL/GenBank/DDBJ whole genome shotgun (WGS) entry which is preliminary data.</text>
</comment>
<dbReference type="PROSITE" id="PS00705">
    <property type="entry name" value="PROK_CO2_ANHYDRASE_2"/>
    <property type="match status" value="1"/>
</dbReference>
<gene>
    <name evidence="9" type="ORF">GCM10009102_31920</name>
</gene>
<dbReference type="InterPro" id="IPR001765">
    <property type="entry name" value="Carbonic_anhydrase"/>
</dbReference>
<dbReference type="EC" id="4.2.1.1" evidence="3 8"/>
<comment type="function">
    <text evidence="8">Reversible hydration of carbon dioxide.</text>
</comment>
<dbReference type="InterPro" id="IPR015892">
    <property type="entry name" value="Carbonic_anhydrase_CS"/>
</dbReference>
<dbReference type="PROSITE" id="PS00704">
    <property type="entry name" value="PROK_CO2_ANHYDRASE_1"/>
    <property type="match status" value="1"/>
</dbReference>
<reference evidence="9 10" key="1">
    <citation type="journal article" date="2019" name="Int. J. Syst. Evol. Microbiol.">
        <title>The Global Catalogue of Microorganisms (GCM) 10K type strain sequencing project: providing services to taxonomists for standard genome sequencing and annotation.</title>
        <authorList>
            <consortium name="The Broad Institute Genomics Platform"/>
            <consortium name="The Broad Institute Genome Sequencing Center for Infectious Disease"/>
            <person name="Wu L."/>
            <person name="Ma J."/>
        </authorList>
    </citation>
    <scope>NUCLEOTIDE SEQUENCE [LARGE SCALE GENOMIC DNA]</scope>
    <source>
        <strain evidence="9 10">JCM 14603</strain>
    </source>
</reference>
<keyword evidence="6 8" id="KW-0456">Lyase</keyword>
<keyword evidence="10" id="KW-1185">Reference proteome</keyword>
<dbReference type="Gene3D" id="3.40.1050.10">
    <property type="entry name" value="Carbonic anhydrase"/>
    <property type="match status" value="1"/>
</dbReference>
<proteinExistence type="inferred from homology"/>
<evidence type="ECO:0000256" key="8">
    <source>
        <dbReference type="RuleBase" id="RU003956"/>
    </source>
</evidence>
<accession>A0ABN1I040</accession>
<dbReference type="PANTHER" id="PTHR11002:SF76">
    <property type="entry name" value="CARBONIC ANHYDRASE"/>
    <property type="match status" value="1"/>
</dbReference>
<dbReference type="CDD" id="cd00884">
    <property type="entry name" value="beta_CA_cladeB"/>
    <property type="match status" value="1"/>
</dbReference>
<dbReference type="EMBL" id="BAAAES010000012">
    <property type="protein sequence ID" value="GAA0676962.1"/>
    <property type="molecule type" value="Genomic_DNA"/>
</dbReference>
<evidence type="ECO:0000256" key="1">
    <source>
        <dbReference type="ARBA" id="ARBA00001947"/>
    </source>
</evidence>
<dbReference type="PANTHER" id="PTHR11002">
    <property type="entry name" value="CARBONIC ANHYDRASE"/>
    <property type="match status" value="1"/>
</dbReference>
<comment type="cofactor">
    <cofactor evidence="1">
        <name>Zn(2+)</name>
        <dbReference type="ChEBI" id="CHEBI:29105"/>
    </cofactor>
</comment>
<keyword evidence="4" id="KW-0479">Metal-binding</keyword>
<protein>
    <recommendedName>
        <fullName evidence="3 8">Carbonic anhydrase</fullName>
        <ecNumber evidence="3 8">4.2.1.1</ecNumber>
    </recommendedName>
    <alternativeName>
        <fullName evidence="8">Carbonate dehydratase</fullName>
    </alternativeName>
</protein>
<organism evidence="9 10">
    <name type="scientific">Sphingomonas insulae</name>
    <dbReference type="NCBI Taxonomy" id="424800"/>
    <lineage>
        <taxon>Bacteria</taxon>
        <taxon>Pseudomonadati</taxon>
        <taxon>Pseudomonadota</taxon>
        <taxon>Alphaproteobacteria</taxon>
        <taxon>Sphingomonadales</taxon>
        <taxon>Sphingomonadaceae</taxon>
        <taxon>Sphingomonas</taxon>
    </lineage>
</organism>
<keyword evidence="5 8" id="KW-0862">Zinc</keyword>
<evidence type="ECO:0000256" key="6">
    <source>
        <dbReference type="ARBA" id="ARBA00023239"/>
    </source>
</evidence>
<evidence type="ECO:0000256" key="5">
    <source>
        <dbReference type="ARBA" id="ARBA00022833"/>
    </source>
</evidence>
<sequence>MEYRTVNELLGRVVSFGKTVYTGQQELYSTLAKGQSPKALMISCADSRIVPEQIMQAQPGDLFVCRNAGNIVPPYALQTGGVSATVEYAVAVLGVQDIIVCGHSDCGAMKGLAGDPAALASVPTVANWLKHGAAARQIVDQTYPELTEPERIRALSLENVVAQLAHLRTHPSVAAGIAQGKISLHGWFVDIHDGSVLALDGMTGRFRPLNEGDEFPVALPAGPRQASDVAFAMAAE</sequence>